<dbReference type="Gene3D" id="3.40.1280.10">
    <property type="match status" value="1"/>
</dbReference>
<dbReference type="SUPFAM" id="SSF75217">
    <property type="entry name" value="alpha/beta knot"/>
    <property type="match status" value="1"/>
</dbReference>
<evidence type="ECO:0000313" key="19">
    <source>
        <dbReference type="EMBL" id="HEW46582.1"/>
    </source>
</evidence>
<comment type="caution">
    <text evidence="19">The sequence shown here is derived from an EMBL/GenBank/DDBJ whole genome shotgun (WGS) entry which is preliminary data.</text>
</comment>
<evidence type="ECO:0000256" key="12">
    <source>
        <dbReference type="ARBA" id="ARBA00029736"/>
    </source>
</evidence>
<dbReference type="NCBIfam" id="NF000648">
    <property type="entry name" value="PRK00026.1"/>
    <property type="match status" value="1"/>
</dbReference>
<evidence type="ECO:0000256" key="6">
    <source>
        <dbReference type="ARBA" id="ARBA00014679"/>
    </source>
</evidence>
<dbReference type="CDD" id="cd18080">
    <property type="entry name" value="TrmD-like"/>
    <property type="match status" value="1"/>
</dbReference>
<dbReference type="InterPro" id="IPR002649">
    <property type="entry name" value="tRNA_m1G_MeTrfase_TrmD"/>
</dbReference>
<dbReference type="Pfam" id="PF01746">
    <property type="entry name" value="tRNA_m1G_MT"/>
    <property type="match status" value="1"/>
</dbReference>
<dbReference type="GO" id="GO:0052906">
    <property type="term" value="F:tRNA (guanine(37)-N1)-methyltransferase activity"/>
    <property type="evidence" value="ECO:0007669"/>
    <property type="project" value="UniProtKB-UniRule"/>
</dbReference>
<comment type="similarity">
    <text evidence="3 15 17">Belongs to the RNA methyltransferase TrmD family.</text>
</comment>
<protein>
    <recommendedName>
        <fullName evidence="6 15">tRNA (guanine-N(1)-)-methyltransferase</fullName>
        <ecNumber evidence="5 15">2.1.1.228</ecNumber>
    </recommendedName>
    <alternativeName>
        <fullName evidence="12 15">M1G-methyltransferase</fullName>
    </alternativeName>
    <alternativeName>
        <fullName evidence="13 15">tRNA [GM37] methyltransferase</fullName>
    </alternativeName>
</protein>
<accession>A0A7C2V606</accession>
<evidence type="ECO:0000256" key="15">
    <source>
        <dbReference type="HAMAP-Rule" id="MF_00605"/>
    </source>
</evidence>
<dbReference type="EMBL" id="DSFP01000067">
    <property type="protein sequence ID" value="HEW46582.1"/>
    <property type="molecule type" value="Genomic_DNA"/>
</dbReference>
<evidence type="ECO:0000259" key="18">
    <source>
        <dbReference type="Pfam" id="PF01746"/>
    </source>
</evidence>
<keyword evidence="7 15" id="KW-0963">Cytoplasm</keyword>
<comment type="subcellular location">
    <subcellularLocation>
        <location evidence="2 15 17">Cytoplasm</location>
    </subcellularLocation>
</comment>
<evidence type="ECO:0000256" key="4">
    <source>
        <dbReference type="ARBA" id="ARBA00011738"/>
    </source>
</evidence>
<dbReference type="GO" id="GO:0002939">
    <property type="term" value="P:tRNA N1-guanine methylation"/>
    <property type="evidence" value="ECO:0007669"/>
    <property type="project" value="TreeGrafter"/>
</dbReference>
<evidence type="ECO:0000256" key="1">
    <source>
        <dbReference type="ARBA" id="ARBA00002634"/>
    </source>
</evidence>
<evidence type="ECO:0000256" key="3">
    <source>
        <dbReference type="ARBA" id="ARBA00007630"/>
    </source>
</evidence>
<feature type="domain" description="tRNA methyltransferase TRMD/TRM10-type" evidence="18">
    <location>
        <begin position="1"/>
        <end position="220"/>
    </location>
</feature>
<dbReference type="InterPro" id="IPR016009">
    <property type="entry name" value="tRNA_MeTrfase_TRMD/TRM10"/>
</dbReference>
<evidence type="ECO:0000256" key="2">
    <source>
        <dbReference type="ARBA" id="ARBA00004496"/>
    </source>
</evidence>
<feature type="binding site" evidence="15 16">
    <location>
        <begin position="129"/>
        <end position="134"/>
    </location>
    <ligand>
        <name>S-adenosyl-L-methionine</name>
        <dbReference type="ChEBI" id="CHEBI:59789"/>
    </ligand>
</feature>
<name>A0A7C2V606_9AQUI</name>
<comment type="function">
    <text evidence="1 15 17">Specifically methylates guanosine-37 in various tRNAs.</text>
</comment>
<evidence type="ECO:0000256" key="7">
    <source>
        <dbReference type="ARBA" id="ARBA00022490"/>
    </source>
</evidence>
<dbReference type="HAMAP" id="MF_00605">
    <property type="entry name" value="TrmD"/>
    <property type="match status" value="1"/>
</dbReference>
<dbReference type="NCBIfam" id="TIGR00088">
    <property type="entry name" value="trmD"/>
    <property type="match status" value="1"/>
</dbReference>
<gene>
    <name evidence="15 19" type="primary">trmD</name>
    <name evidence="19" type="ORF">ENO47_07970</name>
</gene>
<proteinExistence type="inferred from homology"/>
<keyword evidence="9 15" id="KW-0808">Transferase</keyword>
<evidence type="ECO:0000256" key="8">
    <source>
        <dbReference type="ARBA" id="ARBA00022603"/>
    </source>
</evidence>
<evidence type="ECO:0000256" key="14">
    <source>
        <dbReference type="ARBA" id="ARBA00047783"/>
    </source>
</evidence>
<evidence type="ECO:0000256" key="16">
    <source>
        <dbReference type="PIRSR" id="PIRSR000386-1"/>
    </source>
</evidence>
<keyword evidence="8 15" id="KW-0489">Methyltransferase</keyword>
<keyword evidence="11 15" id="KW-0819">tRNA processing</keyword>
<dbReference type="EC" id="2.1.1.228" evidence="5 15"/>
<sequence length="258" mass="29507">MKFFVLTLFPQVINCYAEYGIVKQAIKKGLLELHAIDIRRYAHKGQVDDTAYGGHPGMVIKPEPVFLAYEELLKTHGRPYTIIPQPWGKRIEQEDLDRLSKLESIAVICGRYEGLDERVSTLADEELSLGDFVLAGGELFALVLLEGIARLLPGVLSEPESIKRDSFRRWLGSPVYTRPPDFRGMRVPDILLSGNHQLIRLWELWHSVERTLRLRPNLVPKDLTELESSILTAIKKGLTFEDWLEKVGYEKAIRMLKD</sequence>
<dbReference type="PANTHER" id="PTHR46417:SF1">
    <property type="entry name" value="TRNA (GUANINE-N(1)-)-METHYLTRANSFERASE"/>
    <property type="match status" value="1"/>
</dbReference>
<evidence type="ECO:0000256" key="10">
    <source>
        <dbReference type="ARBA" id="ARBA00022691"/>
    </source>
</evidence>
<evidence type="ECO:0000256" key="13">
    <source>
        <dbReference type="ARBA" id="ARBA00033392"/>
    </source>
</evidence>
<evidence type="ECO:0000256" key="11">
    <source>
        <dbReference type="ARBA" id="ARBA00022694"/>
    </source>
</evidence>
<comment type="catalytic activity">
    <reaction evidence="14 15 17">
        <text>guanosine(37) in tRNA + S-adenosyl-L-methionine = N(1)-methylguanosine(37) in tRNA + S-adenosyl-L-homocysteine + H(+)</text>
        <dbReference type="Rhea" id="RHEA:36899"/>
        <dbReference type="Rhea" id="RHEA-COMP:10145"/>
        <dbReference type="Rhea" id="RHEA-COMP:10147"/>
        <dbReference type="ChEBI" id="CHEBI:15378"/>
        <dbReference type="ChEBI" id="CHEBI:57856"/>
        <dbReference type="ChEBI" id="CHEBI:59789"/>
        <dbReference type="ChEBI" id="CHEBI:73542"/>
        <dbReference type="ChEBI" id="CHEBI:74269"/>
        <dbReference type="EC" id="2.1.1.228"/>
    </reaction>
</comment>
<organism evidence="19">
    <name type="scientific">Hydrogenobacter sp</name>
    <dbReference type="NCBI Taxonomy" id="2152829"/>
    <lineage>
        <taxon>Bacteria</taxon>
        <taxon>Pseudomonadati</taxon>
        <taxon>Aquificota</taxon>
        <taxon>Aquificia</taxon>
        <taxon>Aquificales</taxon>
        <taxon>Aquificaceae</taxon>
        <taxon>Hydrogenobacter</taxon>
    </lineage>
</organism>
<evidence type="ECO:0000256" key="9">
    <source>
        <dbReference type="ARBA" id="ARBA00022679"/>
    </source>
</evidence>
<dbReference type="GO" id="GO:0005829">
    <property type="term" value="C:cytosol"/>
    <property type="evidence" value="ECO:0007669"/>
    <property type="project" value="TreeGrafter"/>
</dbReference>
<evidence type="ECO:0000256" key="17">
    <source>
        <dbReference type="RuleBase" id="RU003464"/>
    </source>
</evidence>
<dbReference type="InterPro" id="IPR029028">
    <property type="entry name" value="Alpha/beta_knot_MTases"/>
</dbReference>
<comment type="subunit">
    <text evidence="4 15 17">Homodimer.</text>
</comment>
<keyword evidence="10 15" id="KW-0949">S-adenosyl-L-methionine</keyword>
<dbReference type="Gene3D" id="1.10.1270.20">
    <property type="entry name" value="tRNA(m1g37)methyltransferase, domain 2"/>
    <property type="match status" value="1"/>
</dbReference>
<feature type="binding site" evidence="15 16">
    <location>
        <position position="110"/>
    </location>
    <ligand>
        <name>S-adenosyl-L-methionine</name>
        <dbReference type="ChEBI" id="CHEBI:59789"/>
    </ligand>
</feature>
<reference evidence="19" key="1">
    <citation type="journal article" date="2020" name="mSystems">
        <title>Genome- and Community-Level Interaction Insights into Carbon Utilization and Element Cycling Functions of Hydrothermarchaeota in Hydrothermal Sediment.</title>
        <authorList>
            <person name="Zhou Z."/>
            <person name="Liu Y."/>
            <person name="Xu W."/>
            <person name="Pan J."/>
            <person name="Luo Z.H."/>
            <person name="Li M."/>
        </authorList>
    </citation>
    <scope>NUCLEOTIDE SEQUENCE [LARGE SCALE GENOMIC DNA]</scope>
    <source>
        <strain evidence="19">SpSt-132</strain>
    </source>
</reference>
<dbReference type="AlphaFoldDB" id="A0A7C2V606"/>
<dbReference type="InterPro" id="IPR029026">
    <property type="entry name" value="tRNA_m1G_MTases_N"/>
</dbReference>
<dbReference type="PIRSF" id="PIRSF000386">
    <property type="entry name" value="tRNA_mtase"/>
    <property type="match status" value="1"/>
</dbReference>
<dbReference type="PANTHER" id="PTHR46417">
    <property type="entry name" value="TRNA (GUANINE-N(1)-)-METHYLTRANSFERASE"/>
    <property type="match status" value="1"/>
</dbReference>
<evidence type="ECO:0000256" key="5">
    <source>
        <dbReference type="ARBA" id="ARBA00012807"/>
    </source>
</evidence>
<dbReference type="InterPro" id="IPR023148">
    <property type="entry name" value="tRNA_m1G_MeTrfase_C_sf"/>
</dbReference>